<evidence type="ECO:0000256" key="5">
    <source>
        <dbReference type="ARBA" id="ARBA00022832"/>
    </source>
</evidence>
<evidence type="ECO:0000256" key="8">
    <source>
        <dbReference type="ARBA" id="ARBA00023136"/>
    </source>
</evidence>
<evidence type="ECO:0000256" key="7">
    <source>
        <dbReference type="ARBA" id="ARBA00023098"/>
    </source>
</evidence>
<keyword evidence="8 10" id="KW-0472">Membrane</keyword>
<dbReference type="GO" id="GO:0042761">
    <property type="term" value="P:very long-chain fatty acid biosynthetic process"/>
    <property type="evidence" value="ECO:0007669"/>
    <property type="project" value="TreeGrafter"/>
</dbReference>
<dbReference type="EMBL" id="JADBJN010000004">
    <property type="protein sequence ID" value="KAG5667628.1"/>
    <property type="molecule type" value="Genomic_DNA"/>
</dbReference>
<comment type="subcellular location">
    <subcellularLocation>
        <location evidence="1">Membrane</location>
        <topology evidence="1">Multi-pass membrane protein</topology>
    </subcellularLocation>
</comment>
<keyword evidence="9 10" id="KW-0275">Fatty acid biosynthesis</keyword>
<gene>
    <name evidence="11" type="ORF">PVAND_015602</name>
</gene>
<evidence type="ECO:0000256" key="10">
    <source>
        <dbReference type="RuleBase" id="RU361115"/>
    </source>
</evidence>
<keyword evidence="3 10" id="KW-0808">Transferase</keyword>
<feature type="transmembrane region" description="Helical" evidence="10">
    <location>
        <begin position="71"/>
        <end position="94"/>
    </location>
</feature>
<evidence type="ECO:0000313" key="11">
    <source>
        <dbReference type="EMBL" id="KAG5667628.1"/>
    </source>
</evidence>
<evidence type="ECO:0000256" key="6">
    <source>
        <dbReference type="ARBA" id="ARBA00022989"/>
    </source>
</evidence>
<evidence type="ECO:0000256" key="4">
    <source>
        <dbReference type="ARBA" id="ARBA00022692"/>
    </source>
</evidence>
<dbReference type="GO" id="GO:0009922">
    <property type="term" value="F:fatty acid elongase activity"/>
    <property type="evidence" value="ECO:0007669"/>
    <property type="project" value="UniProtKB-EC"/>
</dbReference>
<keyword evidence="4 10" id="KW-0812">Transmembrane</keyword>
<dbReference type="GO" id="GO:0034626">
    <property type="term" value="P:fatty acid elongation, polyunsaturated fatty acid"/>
    <property type="evidence" value="ECO:0007669"/>
    <property type="project" value="TreeGrafter"/>
</dbReference>
<evidence type="ECO:0000313" key="12">
    <source>
        <dbReference type="Proteomes" id="UP001107558"/>
    </source>
</evidence>
<keyword evidence="12" id="KW-1185">Reference proteome</keyword>
<keyword evidence="6 10" id="KW-1133">Transmembrane helix</keyword>
<evidence type="ECO:0000256" key="2">
    <source>
        <dbReference type="ARBA" id="ARBA00022516"/>
    </source>
</evidence>
<dbReference type="GO" id="GO:0034625">
    <property type="term" value="P:fatty acid elongation, monounsaturated fatty acid"/>
    <property type="evidence" value="ECO:0007669"/>
    <property type="project" value="TreeGrafter"/>
</dbReference>
<keyword evidence="5 10" id="KW-0276">Fatty acid metabolism</keyword>
<dbReference type="AlphaFoldDB" id="A0A9J6BCR7"/>
<dbReference type="PANTHER" id="PTHR11157">
    <property type="entry name" value="FATTY ACID ACYL TRANSFERASE-RELATED"/>
    <property type="match status" value="1"/>
</dbReference>
<feature type="transmembrane region" description="Helical" evidence="10">
    <location>
        <begin position="32"/>
        <end position="51"/>
    </location>
</feature>
<protein>
    <recommendedName>
        <fullName evidence="10">Elongation of very long chain fatty acids protein</fullName>
        <ecNumber evidence="10">2.3.1.199</ecNumber>
    </recommendedName>
    <alternativeName>
        <fullName evidence="10">Very-long-chain 3-oxoacyl-CoA synthase</fullName>
    </alternativeName>
</protein>
<name>A0A9J6BCR7_POLVA</name>
<feature type="transmembrane region" description="Helical" evidence="10">
    <location>
        <begin position="148"/>
        <end position="168"/>
    </location>
</feature>
<comment type="similarity">
    <text evidence="10">Belongs to the ELO family.</text>
</comment>
<dbReference type="GO" id="GO:0019367">
    <property type="term" value="P:fatty acid elongation, saturated fatty acid"/>
    <property type="evidence" value="ECO:0007669"/>
    <property type="project" value="TreeGrafter"/>
</dbReference>
<dbReference type="Proteomes" id="UP001107558">
    <property type="component" value="Chromosome 4"/>
</dbReference>
<keyword evidence="7 10" id="KW-0443">Lipid metabolism</keyword>
<reference evidence="11" key="1">
    <citation type="submission" date="2021-03" db="EMBL/GenBank/DDBJ databases">
        <title>Chromosome level genome of the anhydrobiotic midge Polypedilum vanderplanki.</title>
        <authorList>
            <person name="Yoshida Y."/>
            <person name="Kikawada T."/>
            <person name="Gusev O."/>
        </authorList>
    </citation>
    <scope>NUCLEOTIDE SEQUENCE</scope>
    <source>
        <strain evidence="11">NIAS01</strain>
        <tissue evidence="11">Whole body or cell culture</tissue>
    </source>
</reference>
<comment type="caution">
    <text evidence="11">The sequence shown here is derived from an EMBL/GenBank/DDBJ whole genome shotgun (WGS) entry which is preliminary data.</text>
</comment>
<dbReference type="Pfam" id="PF01151">
    <property type="entry name" value="ELO"/>
    <property type="match status" value="1"/>
</dbReference>
<evidence type="ECO:0000256" key="3">
    <source>
        <dbReference type="ARBA" id="ARBA00022679"/>
    </source>
</evidence>
<feature type="transmembrane region" description="Helical" evidence="10">
    <location>
        <begin position="209"/>
        <end position="231"/>
    </location>
</feature>
<organism evidence="11 12">
    <name type="scientific">Polypedilum vanderplanki</name>
    <name type="common">Sleeping chironomid midge</name>
    <dbReference type="NCBI Taxonomy" id="319348"/>
    <lineage>
        <taxon>Eukaryota</taxon>
        <taxon>Metazoa</taxon>
        <taxon>Ecdysozoa</taxon>
        <taxon>Arthropoda</taxon>
        <taxon>Hexapoda</taxon>
        <taxon>Insecta</taxon>
        <taxon>Pterygota</taxon>
        <taxon>Neoptera</taxon>
        <taxon>Endopterygota</taxon>
        <taxon>Diptera</taxon>
        <taxon>Nematocera</taxon>
        <taxon>Chironomoidea</taxon>
        <taxon>Chironomidae</taxon>
        <taxon>Chironominae</taxon>
        <taxon>Polypedilum</taxon>
        <taxon>Polypedilum</taxon>
    </lineage>
</organism>
<evidence type="ECO:0000256" key="9">
    <source>
        <dbReference type="ARBA" id="ARBA00023160"/>
    </source>
</evidence>
<sequence>MAVNRTENSSLSIFSFYHELFYEKADPRIRDFPLMGNPAAIVIIYGCYAIFFKFFMPRIMQDRKPVDVRKFVFLLHIVLFCNCAFFTIWGLIRYPFSKWRCFALGHNNYGFDLELVYCVYMFMLSKFFFTFESILAGLKKNMEMTETYLLIHHTSLPLLIWSIINYYPGGHATFVGFINSFCHTIMYAYRIIFCHIIPESKLYKKRQSITFCIFVLQFIGIFFHTFQLFIWNECNFPIAYAYLIGVYVTFITILSLVLIVPQL</sequence>
<comment type="catalytic activity">
    <reaction evidence="10">
        <text>a very-long-chain acyl-CoA + malonyl-CoA + H(+) = a very-long-chain 3-oxoacyl-CoA + CO2 + CoA</text>
        <dbReference type="Rhea" id="RHEA:32727"/>
        <dbReference type="ChEBI" id="CHEBI:15378"/>
        <dbReference type="ChEBI" id="CHEBI:16526"/>
        <dbReference type="ChEBI" id="CHEBI:57287"/>
        <dbReference type="ChEBI" id="CHEBI:57384"/>
        <dbReference type="ChEBI" id="CHEBI:90725"/>
        <dbReference type="ChEBI" id="CHEBI:90736"/>
        <dbReference type="EC" id="2.3.1.199"/>
    </reaction>
</comment>
<feature type="transmembrane region" description="Helical" evidence="10">
    <location>
        <begin position="174"/>
        <end position="197"/>
    </location>
</feature>
<feature type="transmembrane region" description="Helical" evidence="10">
    <location>
        <begin position="114"/>
        <end position="136"/>
    </location>
</feature>
<proteinExistence type="inferred from homology"/>
<dbReference type="InterPro" id="IPR002076">
    <property type="entry name" value="ELO_fam"/>
</dbReference>
<evidence type="ECO:0000256" key="1">
    <source>
        <dbReference type="ARBA" id="ARBA00004141"/>
    </source>
</evidence>
<accession>A0A9J6BCR7</accession>
<dbReference type="OrthoDB" id="10516704at2759"/>
<keyword evidence="2 10" id="KW-0444">Lipid biosynthesis</keyword>
<dbReference type="GO" id="GO:0030148">
    <property type="term" value="P:sphingolipid biosynthetic process"/>
    <property type="evidence" value="ECO:0007669"/>
    <property type="project" value="TreeGrafter"/>
</dbReference>
<feature type="transmembrane region" description="Helical" evidence="10">
    <location>
        <begin position="237"/>
        <end position="260"/>
    </location>
</feature>
<dbReference type="PANTHER" id="PTHR11157:SF69">
    <property type="entry name" value="ELONGATION OF VERY LONG CHAIN FATTY ACIDS PROTEIN 7"/>
    <property type="match status" value="1"/>
</dbReference>
<dbReference type="GO" id="GO:0005789">
    <property type="term" value="C:endoplasmic reticulum membrane"/>
    <property type="evidence" value="ECO:0007669"/>
    <property type="project" value="TreeGrafter"/>
</dbReference>
<dbReference type="EC" id="2.3.1.199" evidence="10"/>